<proteinExistence type="predicted"/>
<sequence length="96" mass="10479">MSCTTGLALVLDTEELDDQIMVSPPLTIKRVPCLSNLTVPKVLLTGFIGLATHAIVRGDVSLYHIPRYRLLELPGLKKPSSNCSFPETIVSPSEIF</sequence>
<evidence type="ECO:0000313" key="1">
    <source>
        <dbReference type="EMBL" id="GFD02094.1"/>
    </source>
</evidence>
<dbReference type="EMBL" id="BKCJ011195681">
    <property type="protein sequence ID" value="GFD02094.1"/>
    <property type="molecule type" value="Genomic_DNA"/>
</dbReference>
<reference evidence="1" key="1">
    <citation type="journal article" date="2019" name="Sci. Rep.">
        <title>Draft genome of Tanacetum cinerariifolium, the natural source of mosquito coil.</title>
        <authorList>
            <person name="Yamashiro T."/>
            <person name="Shiraishi A."/>
            <person name="Satake H."/>
            <person name="Nakayama K."/>
        </authorList>
    </citation>
    <scope>NUCLEOTIDE SEQUENCE</scope>
</reference>
<dbReference type="AlphaFoldDB" id="A0A699SZI6"/>
<protein>
    <submittedName>
        <fullName evidence="1">Uncharacterized protein</fullName>
    </submittedName>
</protein>
<name>A0A699SZI6_TANCI</name>
<gene>
    <name evidence="1" type="ORF">Tci_874063</name>
</gene>
<comment type="caution">
    <text evidence="1">The sequence shown here is derived from an EMBL/GenBank/DDBJ whole genome shotgun (WGS) entry which is preliminary data.</text>
</comment>
<organism evidence="1">
    <name type="scientific">Tanacetum cinerariifolium</name>
    <name type="common">Dalmatian daisy</name>
    <name type="synonym">Chrysanthemum cinerariifolium</name>
    <dbReference type="NCBI Taxonomy" id="118510"/>
    <lineage>
        <taxon>Eukaryota</taxon>
        <taxon>Viridiplantae</taxon>
        <taxon>Streptophyta</taxon>
        <taxon>Embryophyta</taxon>
        <taxon>Tracheophyta</taxon>
        <taxon>Spermatophyta</taxon>
        <taxon>Magnoliopsida</taxon>
        <taxon>eudicotyledons</taxon>
        <taxon>Gunneridae</taxon>
        <taxon>Pentapetalae</taxon>
        <taxon>asterids</taxon>
        <taxon>campanulids</taxon>
        <taxon>Asterales</taxon>
        <taxon>Asteraceae</taxon>
        <taxon>Asteroideae</taxon>
        <taxon>Anthemideae</taxon>
        <taxon>Anthemidinae</taxon>
        <taxon>Tanacetum</taxon>
    </lineage>
</organism>
<accession>A0A699SZI6</accession>